<dbReference type="GO" id="GO:0000472">
    <property type="term" value="P:endonucleolytic cleavage to generate mature 5'-end of SSU-rRNA from (SSU-rRNA, 5.8S rRNA, LSU-rRNA)"/>
    <property type="evidence" value="ECO:0007669"/>
    <property type="project" value="EnsemblFungi"/>
</dbReference>
<organism evidence="7 8">
    <name type="scientific">Hesseltinella vesiculosa</name>
    <dbReference type="NCBI Taxonomy" id="101127"/>
    <lineage>
        <taxon>Eukaryota</taxon>
        <taxon>Fungi</taxon>
        <taxon>Fungi incertae sedis</taxon>
        <taxon>Mucoromycota</taxon>
        <taxon>Mucoromycotina</taxon>
        <taxon>Mucoromycetes</taxon>
        <taxon>Mucorales</taxon>
        <taxon>Cunninghamellaceae</taxon>
        <taxon>Hesseltinella</taxon>
    </lineage>
</organism>
<name>A0A1X2G764_9FUNG</name>
<dbReference type="FunFam" id="2.130.10.10:FF:000938">
    <property type="entry name" value="Probable periodic tryptophan protein PWP2"/>
    <property type="match status" value="1"/>
</dbReference>
<dbReference type="GO" id="GO:0034388">
    <property type="term" value="C:Pwp2p-containing subcomplex of 90S preribosome"/>
    <property type="evidence" value="ECO:0007669"/>
    <property type="project" value="EnsemblFungi"/>
</dbReference>
<feature type="repeat" description="WD" evidence="4">
    <location>
        <begin position="140"/>
        <end position="174"/>
    </location>
</feature>
<dbReference type="InterPro" id="IPR036322">
    <property type="entry name" value="WD40_repeat_dom_sf"/>
</dbReference>
<evidence type="ECO:0000259" key="6">
    <source>
        <dbReference type="Pfam" id="PF04003"/>
    </source>
</evidence>
<dbReference type="EMBL" id="MCGT01000036">
    <property type="protein sequence ID" value="ORX46795.1"/>
    <property type="molecule type" value="Genomic_DNA"/>
</dbReference>
<dbReference type="CDD" id="cd00200">
    <property type="entry name" value="WD40"/>
    <property type="match status" value="1"/>
</dbReference>
<accession>A0A1X2G764</accession>
<dbReference type="PROSITE" id="PS50082">
    <property type="entry name" value="WD_REPEATS_2"/>
    <property type="match status" value="5"/>
</dbReference>
<protein>
    <submittedName>
        <fullName evidence="7">WD40 repeat-like protein</fullName>
    </submittedName>
</protein>
<dbReference type="PRINTS" id="PR00320">
    <property type="entry name" value="GPROTEINBRPT"/>
</dbReference>
<keyword evidence="8" id="KW-1185">Reference proteome</keyword>
<dbReference type="PANTHER" id="PTHR19858:SF0">
    <property type="entry name" value="PERIODIC TRYPTOPHAN PROTEIN 2 HOMOLOG"/>
    <property type="match status" value="1"/>
</dbReference>
<feature type="repeat" description="WD" evidence="4">
    <location>
        <begin position="335"/>
        <end position="376"/>
    </location>
</feature>
<dbReference type="InterPro" id="IPR007148">
    <property type="entry name" value="SSU_processome_Utp12"/>
</dbReference>
<dbReference type="Pfam" id="PF04003">
    <property type="entry name" value="Utp12"/>
    <property type="match status" value="1"/>
</dbReference>
<dbReference type="SUPFAM" id="SSF50978">
    <property type="entry name" value="WD40 repeat-like"/>
    <property type="match status" value="1"/>
</dbReference>
<evidence type="ECO:0000313" key="7">
    <source>
        <dbReference type="EMBL" id="ORX46795.1"/>
    </source>
</evidence>
<dbReference type="SUPFAM" id="SSF82171">
    <property type="entry name" value="DPP6 N-terminal domain-like"/>
    <property type="match status" value="2"/>
</dbReference>
<dbReference type="STRING" id="101127.A0A1X2G764"/>
<dbReference type="OrthoDB" id="3142434at2759"/>
<dbReference type="GO" id="GO:0000028">
    <property type="term" value="P:ribosomal small subunit assembly"/>
    <property type="evidence" value="ECO:0007669"/>
    <property type="project" value="TreeGrafter"/>
</dbReference>
<reference evidence="7 8" key="1">
    <citation type="submission" date="2016-07" db="EMBL/GenBank/DDBJ databases">
        <title>Pervasive Adenine N6-methylation of Active Genes in Fungi.</title>
        <authorList>
            <consortium name="DOE Joint Genome Institute"/>
            <person name="Mondo S.J."/>
            <person name="Dannebaum R.O."/>
            <person name="Kuo R.C."/>
            <person name="Labutti K."/>
            <person name="Haridas S."/>
            <person name="Kuo A."/>
            <person name="Salamov A."/>
            <person name="Ahrendt S.R."/>
            <person name="Lipzen A."/>
            <person name="Sullivan W."/>
            <person name="Andreopoulos W.B."/>
            <person name="Clum A."/>
            <person name="Lindquist E."/>
            <person name="Daum C."/>
            <person name="Ramamoorthy G.K."/>
            <person name="Gryganskyi A."/>
            <person name="Culley D."/>
            <person name="Magnuson J.K."/>
            <person name="James T.Y."/>
            <person name="O'Malley M.A."/>
            <person name="Stajich J.E."/>
            <person name="Spatafora J.W."/>
            <person name="Visel A."/>
            <person name="Grigoriev I.V."/>
        </authorList>
    </citation>
    <scope>NUCLEOTIDE SEQUENCE [LARGE SCALE GENOMIC DNA]</scope>
    <source>
        <strain evidence="7 8">NRRL 3301</strain>
    </source>
</reference>
<evidence type="ECO:0000256" key="2">
    <source>
        <dbReference type="ARBA" id="ARBA00022574"/>
    </source>
</evidence>
<dbReference type="InterPro" id="IPR015943">
    <property type="entry name" value="WD40/YVTN_repeat-like_dom_sf"/>
</dbReference>
<dbReference type="GO" id="GO:0005737">
    <property type="term" value="C:cytoplasm"/>
    <property type="evidence" value="ECO:0007669"/>
    <property type="project" value="EnsemblFungi"/>
</dbReference>
<dbReference type="SMART" id="SM00320">
    <property type="entry name" value="WD40"/>
    <property type="match status" value="12"/>
</dbReference>
<dbReference type="Pfam" id="PF00400">
    <property type="entry name" value="WD40"/>
    <property type="match status" value="6"/>
</dbReference>
<dbReference type="GO" id="GO:0000447">
    <property type="term" value="P:endonucleolytic cleavage in ITS1 to separate SSU-rRNA from 5.8S rRNA and LSU-rRNA from tricistronic rRNA transcript (SSU-rRNA, 5.8S rRNA, LSU-rRNA)"/>
    <property type="evidence" value="ECO:0007669"/>
    <property type="project" value="EnsemblFungi"/>
</dbReference>
<dbReference type="AlphaFoldDB" id="A0A1X2G764"/>
<dbReference type="InterPro" id="IPR019775">
    <property type="entry name" value="WD40_repeat_CS"/>
</dbReference>
<feature type="domain" description="Small-subunit processome Utp12" evidence="6">
    <location>
        <begin position="740"/>
        <end position="844"/>
    </location>
</feature>
<evidence type="ECO:0000256" key="1">
    <source>
        <dbReference type="ARBA" id="ARBA00010226"/>
    </source>
</evidence>
<dbReference type="PANTHER" id="PTHR19858">
    <property type="entry name" value="WD40 REPEAT PROTEIN"/>
    <property type="match status" value="1"/>
</dbReference>
<dbReference type="GO" id="GO:0032040">
    <property type="term" value="C:small-subunit processome"/>
    <property type="evidence" value="ECO:0007669"/>
    <property type="project" value="EnsemblFungi"/>
</dbReference>
<evidence type="ECO:0000256" key="3">
    <source>
        <dbReference type="ARBA" id="ARBA00022737"/>
    </source>
</evidence>
<evidence type="ECO:0000313" key="8">
    <source>
        <dbReference type="Proteomes" id="UP000242146"/>
    </source>
</evidence>
<feature type="repeat" description="WD" evidence="4">
    <location>
        <begin position="463"/>
        <end position="496"/>
    </location>
</feature>
<dbReference type="GO" id="GO:0030010">
    <property type="term" value="P:establishment of cell polarity"/>
    <property type="evidence" value="ECO:0007669"/>
    <property type="project" value="EnsemblFungi"/>
</dbReference>
<dbReference type="Gene3D" id="2.130.10.10">
    <property type="entry name" value="YVTN repeat-like/Quinoprotein amine dehydrogenase"/>
    <property type="match status" value="3"/>
</dbReference>
<feature type="repeat" description="WD" evidence="4">
    <location>
        <begin position="377"/>
        <end position="418"/>
    </location>
</feature>
<dbReference type="InterPro" id="IPR027145">
    <property type="entry name" value="PWP2"/>
</dbReference>
<feature type="region of interest" description="Disordered" evidence="5">
    <location>
        <begin position="638"/>
        <end position="667"/>
    </location>
</feature>
<keyword evidence="3" id="KW-0677">Repeat</keyword>
<sequence>MKSSFKFSNLCGTVYTKGNLVYTPDGNCVVSPVGNRVSVFDLVNNKSYTLPFEMRRDISRIALSPNATLLITVDEAGYAYLINFNRQTVLHRINFKSKVKDIVFSPNGKYVAVTHGKEVKVWKAPGFTREFSPFVLHRTYTGHFDDIIHISWSPDSNYFLTSSKDMTSKMYSLNPIADFKPVTLSGHRAAVLGAYFSSDMAHIYTISKDGALFHWRHASFADVRGLEEDELEEDFIDHVRWRVHEKHYFQQGHGVQVKSCQFHPQSNLVVVGFSNGVFGLYEVPSFVNIHSLSISQHKISTIAINPTGEWLAFGCRTLGQLLVWEWQSETYVLKQQGHYYDMNTLAYAPDGQTMVTGGDDGKVKVWNASSGFCFVTFSDHKSGVQAVSFAKQGQVVFSASMDGTVRAFDLVRYRNFRTFTSPNPVQFTSLAVDPSGEIVCAGTMDSFEIYVWSVQTGKLLDVLAGHEGPVSSLAFSSDGVTLLSGSWDHTARLWDVFGRNKHIEILQHQTEVLAVAYRPDNQQVACSTLDGQVSLWQPSDAKLMNTIDGRKDISGGRKLNDRTTADNNASGKAFHSLTYTADGASLLGGGNSKYICLYDLATTSLIRKFQISHNLSLDGAQEKLNARHMTEFGFNKEELEDEEASDLEDRLDNSLPGTQAGDLSARKTRPEIRAQSVQFSPTGHAWAAATTDGLMVYALDDTILFDPFDLEIDITPDSVLATLHDDQDYLKALCMAFRLNEQHITCQVFEGIPPDSVSLVARGLPQKYLDKLLAFIATHLETSPHLEFHLLWVTQLLTAHGRYLKGHRGEYQAVFRGLYKGITRVRDDIASLCDSNKYMMKYLLAQQTLAQSTLDKMDVTQG</sequence>
<dbReference type="PROSITE" id="PS50294">
    <property type="entry name" value="WD_REPEATS_REGION"/>
    <property type="match status" value="5"/>
</dbReference>
<gene>
    <name evidence="7" type="ORF">DM01DRAFT_1310882</name>
</gene>
<keyword evidence="2 4" id="KW-0853">WD repeat</keyword>
<dbReference type="PROSITE" id="PS00678">
    <property type="entry name" value="WD_REPEATS_1"/>
    <property type="match status" value="2"/>
</dbReference>
<evidence type="ECO:0000256" key="4">
    <source>
        <dbReference type="PROSITE-ProRule" id="PRU00221"/>
    </source>
</evidence>
<comment type="caution">
    <text evidence="7">The sequence shown here is derived from an EMBL/GenBank/DDBJ whole genome shotgun (WGS) entry which is preliminary data.</text>
</comment>
<feature type="repeat" description="WD" evidence="4">
    <location>
        <begin position="505"/>
        <end position="546"/>
    </location>
</feature>
<dbReference type="GO" id="GO:0000480">
    <property type="term" value="P:endonucleolytic cleavage in 5'-ETS of tricistronic rRNA transcript (SSU-rRNA, 5.8S rRNA, LSU-rRNA)"/>
    <property type="evidence" value="ECO:0007669"/>
    <property type="project" value="EnsemblFungi"/>
</dbReference>
<dbReference type="InterPro" id="IPR020472">
    <property type="entry name" value="WD40_PAC1"/>
</dbReference>
<dbReference type="GO" id="GO:0000920">
    <property type="term" value="P:septum digestion after cytokinesis"/>
    <property type="evidence" value="ECO:0007669"/>
    <property type="project" value="EnsemblFungi"/>
</dbReference>
<comment type="similarity">
    <text evidence="1">Belongs to the WD repeat PWP2 family.</text>
</comment>
<dbReference type="InterPro" id="IPR001680">
    <property type="entry name" value="WD40_rpt"/>
</dbReference>
<dbReference type="Proteomes" id="UP000242146">
    <property type="component" value="Unassembled WGS sequence"/>
</dbReference>
<evidence type="ECO:0000256" key="5">
    <source>
        <dbReference type="SAM" id="MobiDB-lite"/>
    </source>
</evidence>
<proteinExistence type="inferred from homology"/>